<protein>
    <submittedName>
        <fullName evidence="3">Polymer-forming cytoskeletal protein</fullName>
    </submittedName>
</protein>
<comment type="similarity">
    <text evidence="1">Belongs to the bactofilin family.</text>
</comment>
<dbReference type="EMBL" id="JBEHZE010000001">
    <property type="protein sequence ID" value="MEX6633611.1"/>
    <property type="molecule type" value="Genomic_DNA"/>
</dbReference>
<sequence>MKSAGVPSIISSDVVMRGNINSAGEIQFDGALEGDVKAGSLIIGEKASVKGEVICETVTVRGRVEGGIRAKSVSLASTAHIQGDILHSSLSVETGAHFEGNCRHSDDPLSETSAKDFRRARPSSPAPAPRPVTSSNDEVAEMSDRPAAANETPSFLNAGRSPLR</sequence>
<organism evidence="3 4">
    <name type="scientific">Hyphococcus lacteus</name>
    <dbReference type="NCBI Taxonomy" id="3143536"/>
    <lineage>
        <taxon>Bacteria</taxon>
        <taxon>Pseudomonadati</taxon>
        <taxon>Pseudomonadota</taxon>
        <taxon>Alphaproteobacteria</taxon>
        <taxon>Parvularculales</taxon>
        <taxon>Parvularculaceae</taxon>
        <taxon>Hyphococcus</taxon>
    </lineage>
</organism>
<dbReference type="Proteomes" id="UP001560685">
    <property type="component" value="Unassembled WGS sequence"/>
</dbReference>
<dbReference type="PANTHER" id="PTHR35024:SF4">
    <property type="entry name" value="POLYMER-FORMING CYTOSKELETAL PROTEIN"/>
    <property type="match status" value="1"/>
</dbReference>
<evidence type="ECO:0000256" key="2">
    <source>
        <dbReference type="SAM" id="MobiDB-lite"/>
    </source>
</evidence>
<proteinExistence type="inferred from homology"/>
<evidence type="ECO:0000313" key="3">
    <source>
        <dbReference type="EMBL" id="MEX6633611.1"/>
    </source>
</evidence>
<feature type="compositionally biased region" description="Basic and acidic residues" evidence="2">
    <location>
        <begin position="100"/>
        <end position="119"/>
    </location>
</feature>
<gene>
    <name evidence="3" type="ORF">ABFZ84_08610</name>
</gene>
<keyword evidence="4" id="KW-1185">Reference proteome</keyword>
<dbReference type="PANTHER" id="PTHR35024">
    <property type="entry name" value="HYPOTHETICAL CYTOSOLIC PROTEIN"/>
    <property type="match status" value="1"/>
</dbReference>
<reference evidence="3 4" key="1">
    <citation type="submission" date="2024-05" db="EMBL/GenBank/DDBJ databases">
        <title>Three bacterial strains, DH-69, EH-24, and ECK-19 isolated from coastal sediments.</title>
        <authorList>
            <person name="Ye Y.-Q."/>
            <person name="Du Z.-J."/>
        </authorList>
    </citation>
    <scope>NUCLEOTIDE SEQUENCE [LARGE SCALE GENOMIC DNA]</scope>
    <source>
        <strain evidence="3 4">ECK-19</strain>
    </source>
</reference>
<dbReference type="InterPro" id="IPR007607">
    <property type="entry name" value="BacA/B"/>
</dbReference>
<accession>A0ABV3Z473</accession>
<evidence type="ECO:0000256" key="1">
    <source>
        <dbReference type="ARBA" id="ARBA00044755"/>
    </source>
</evidence>
<dbReference type="RefSeq" id="WP_369313589.1">
    <property type="nucleotide sequence ID" value="NZ_JBEHZE010000001.1"/>
</dbReference>
<evidence type="ECO:0000313" key="4">
    <source>
        <dbReference type="Proteomes" id="UP001560685"/>
    </source>
</evidence>
<feature type="region of interest" description="Disordered" evidence="2">
    <location>
        <begin position="98"/>
        <end position="164"/>
    </location>
</feature>
<name>A0ABV3Z473_9PROT</name>
<dbReference type="Pfam" id="PF04519">
    <property type="entry name" value="Bactofilin"/>
    <property type="match status" value="1"/>
</dbReference>
<comment type="caution">
    <text evidence="3">The sequence shown here is derived from an EMBL/GenBank/DDBJ whole genome shotgun (WGS) entry which is preliminary data.</text>
</comment>